<dbReference type="AlphaFoldDB" id="A0A8J6NSY4"/>
<dbReference type="Gene3D" id="2.40.30.10">
    <property type="entry name" value="Translation factors"/>
    <property type="match status" value="1"/>
</dbReference>
<evidence type="ECO:0000256" key="1">
    <source>
        <dbReference type="ARBA" id="ARBA00022555"/>
    </source>
</evidence>
<evidence type="ECO:0000256" key="8">
    <source>
        <dbReference type="ARBA" id="ARBA00051542"/>
    </source>
</evidence>
<proteinExistence type="inferred from homology"/>
<dbReference type="EMBL" id="JACNJH010000160">
    <property type="protein sequence ID" value="MBC8361945.1"/>
    <property type="molecule type" value="Genomic_DNA"/>
</dbReference>
<feature type="site" description="Interaction with tRNA" evidence="9">
    <location>
        <position position="349"/>
    </location>
</feature>
<sequence length="369" mass="41037">MKPLIAIAISGGIDSLMAAYLLKKEGYNVIGIHFVTGYEIQPIDDEKNQAVINADPKIFTAIEAQASHKISPIATQLDIDVKIIDCSIAFKQIVVDYFMRTYQNGQTPNPCMVCNPSIKFGTILDFARKLGASCLATGHYARVSRDSNGRFHLFRGIDSEKDQSYFLALMNQKQLGRSCFPLGKMKKSEVIKLADQKGLAPVTRGESQDICFIKSRTYGEFIASQREFEPQPGLIEDLNGNILGSHNGLHLFTIGQRRGINCPAAEPYYVVGMDRKQNRLKVGFKKDLFASEFKTVNINWIHQKPDLPVKVHTRVRYRHQAAASTLIPVDAHTAVVRFETPQLAITPGQCAVFYKDDEVLGGGWIGLDA</sequence>
<comment type="similarity">
    <text evidence="9">Belongs to the MnmA/TRMU family.</text>
</comment>
<dbReference type="InterPro" id="IPR023382">
    <property type="entry name" value="MnmA-like_central_sf"/>
</dbReference>
<keyword evidence="7 9" id="KW-1015">Disulfide bond</keyword>
<feature type="disulfide bond" description="Alternate" evidence="9">
    <location>
        <begin position="114"/>
        <end position="211"/>
    </location>
</feature>
<evidence type="ECO:0000256" key="7">
    <source>
        <dbReference type="ARBA" id="ARBA00023157"/>
    </source>
</evidence>
<dbReference type="InterPro" id="IPR014729">
    <property type="entry name" value="Rossmann-like_a/b/a_fold"/>
</dbReference>
<keyword evidence="3 9" id="KW-0819">tRNA processing</keyword>
<evidence type="ECO:0000256" key="4">
    <source>
        <dbReference type="ARBA" id="ARBA00022741"/>
    </source>
</evidence>
<evidence type="ECO:0000256" key="6">
    <source>
        <dbReference type="ARBA" id="ARBA00022884"/>
    </source>
</evidence>
<dbReference type="InterPro" id="IPR046884">
    <property type="entry name" value="MnmA-like_central"/>
</dbReference>
<evidence type="ECO:0000256" key="2">
    <source>
        <dbReference type="ARBA" id="ARBA00022679"/>
    </source>
</evidence>
<evidence type="ECO:0000313" key="13">
    <source>
        <dbReference type="Proteomes" id="UP000603434"/>
    </source>
</evidence>
<dbReference type="FunFam" id="2.30.30.280:FF:000001">
    <property type="entry name" value="tRNA-specific 2-thiouridylase MnmA"/>
    <property type="match status" value="1"/>
</dbReference>
<keyword evidence="9" id="KW-0963">Cytoplasm</keyword>
<organism evidence="12 13">
    <name type="scientific">Candidatus Desulfatibia profunda</name>
    <dbReference type="NCBI Taxonomy" id="2841695"/>
    <lineage>
        <taxon>Bacteria</taxon>
        <taxon>Pseudomonadati</taxon>
        <taxon>Thermodesulfobacteriota</taxon>
        <taxon>Desulfobacteria</taxon>
        <taxon>Desulfobacterales</taxon>
        <taxon>Desulfobacterales incertae sedis</taxon>
        <taxon>Candidatus Desulfatibia</taxon>
    </lineage>
</organism>
<comment type="function">
    <text evidence="9">Catalyzes the 2-thiolation of uridine at the wobble position (U34) of tRNA, leading to the formation of s(2)U34.</text>
</comment>
<feature type="site" description="Interaction with tRNA" evidence="9">
    <location>
        <position position="139"/>
    </location>
</feature>
<comment type="subcellular location">
    <subcellularLocation>
        <location evidence="9">Cytoplasm</location>
    </subcellularLocation>
</comment>
<dbReference type="Pfam" id="PF03054">
    <property type="entry name" value="tRNA_Me_trans"/>
    <property type="match status" value="1"/>
</dbReference>
<dbReference type="Pfam" id="PF20258">
    <property type="entry name" value="tRNA_Me_trans_C"/>
    <property type="match status" value="1"/>
</dbReference>
<dbReference type="GO" id="GO:0103016">
    <property type="term" value="F:tRNA-uridine 2-sulfurtransferase activity"/>
    <property type="evidence" value="ECO:0007669"/>
    <property type="project" value="UniProtKB-EC"/>
</dbReference>
<dbReference type="InterPro" id="IPR004506">
    <property type="entry name" value="MnmA-like"/>
</dbReference>
<dbReference type="SUPFAM" id="SSF52402">
    <property type="entry name" value="Adenine nucleotide alpha hydrolases-like"/>
    <property type="match status" value="1"/>
</dbReference>
<comment type="caution">
    <text evidence="9">Lacks conserved residue(s) required for the propagation of feature annotation.</text>
</comment>
<feature type="binding site" evidence="9">
    <location>
        <position position="34"/>
    </location>
    <ligand>
        <name>ATP</name>
        <dbReference type="ChEBI" id="CHEBI:30616"/>
    </ligand>
</feature>
<dbReference type="GO" id="GO:0000049">
    <property type="term" value="F:tRNA binding"/>
    <property type="evidence" value="ECO:0007669"/>
    <property type="project" value="UniProtKB-KW"/>
</dbReference>
<keyword evidence="2 9" id="KW-0808">Transferase</keyword>
<evidence type="ECO:0000259" key="10">
    <source>
        <dbReference type="Pfam" id="PF20258"/>
    </source>
</evidence>
<feature type="active site" description="Nucleophile" evidence="9">
    <location>
        <position position="114"/>
    </location>
</feature>
<evidence type="ECO:0000256" key="3">
    <source>
        <dbReference type="ARBA" id="ARBA00022694"/>
    </source>
</evidence>
<keyword evidence="6 9" id="KW-0694">RNA-binding</keyword>
<dbReference type="EC" id="2.8.1.13" evidence="9"/>
<dbReference type="Gene3D" id="2.30.30.280">
    <property type="entry name" value="Adenine nucleotide alpha hydrolases-like domains"/>
    <property type="match status" value="1"/>
</dbReference>
<dbReference type="NCBIfam" id="NF001138">
    <property type="entry name" value="PRK00143.1"/>
    <property type="match status" value="1"/>
</dbReference>
<feature type="region of interest" description="Interaction with tRNA" evidence="9">
    <location>
        <begin position="161"/>
        <end position="163"/>
    </location>
</feature>
<evidence type="ECO:0000256" key="5">
    <source>
        <dbReference type="ARBA" id="ARBA00022840"/>
    </source>
</evidence>
<protein>
    <recommendedName>
        <fullName evidence="9">tRNA-specific 2-thiouridylase MnmA</fullName>
        <ecNumber evidence="9">2.8.1.13</ecNumber>
    </recommendedName>
</protein>
<feature type="region of interest" description="Interaction with tRNA" evidence="9">
    <location>
        <begin position="316"/>
        <end position="317"/>
    </location>
</feature>
<evidence type="ECO:0000259" key="11">
    <source>
        <dbReference type="Pfam" id="PF20259"/>
    </source>
</evidence>
<feature type="binding site" evidence="9">
    <location>
        <begin position="8"/>
        <end position="15"/>
    </location>
    <ligand>
        <name>ATP</name>
        <dbReference type="ChEBI" id="CHEBI:30616"/>
    </ligand>
</feature>
<dbReference type="Proteomes" id="UP000603434">
    <property type="component" value="Unassembled WGS sequence"/>
</dbReference>
<accession>A0A8J6NSY4</accession>
<dbReference type="Gene3D" id="3.40.50.620">
    <property type="entry name" value="HUPs"/>
    <property type="match status" value="1"/>
</dbReference>
<dbReference type="GO" id="GO:0005737">
    <property type="term" value="C:cytoplasm"/>
    <property type="evidence" value="ECO:0007669"/>
    <property type="project" value="UniProtKB-SubCell"/>
</dbReference>
<comment type="caution">
    <text evidence="12">The sequence shown here is derived from an EMBL/GenBank/DDBJ whole genome shotgun (WGS) entry which is preliminary data.</text>
</comment>
<dbReference type="HAMAP" id="MF_00144">
    <property type="entry name" value="tRNA_thiouridyl_MnmA"/>
    <property type="match status" value="1"/>
</dbReference>
<dbReference type="CDD" id="cd01998">
    <property type="entry name" value="MnmA_TRMU-like"/>
    <property type="match status" value="1"/>
</dbReference>
<gene>
    <name evidence="9 12" type="primary">mnmA</name>
    <name evidence="12" type="ORF">H8E23_11150</name>
</gene>
<keyword evidence="5 9" id="KW-0067">ATP-binding</keyword>
<feature type="binding site" evidence="9">
    <location>
        <position position="138"/>
    </location>
    <ligand>
        <name>ATP</name>
        <dbReference type="ChEBI" id="CHEBI:30616"/>
    </ligand>
</feature>
<feature type="domain" description="tRNA-specific 2-thiouridylase MnmA-like central" evidence="11">
    <location>
        <begin position="226"/>
        <end position="283"/>
    </location>
</feature>
<dbReference type="GO" id="GO:0002143">
    <property type="term" value="P:tRNA wobble position uridine thiolation"/>
    <property type="evidence" value="ECO:0007669"/>
    <property type="project" value="TreeGrafter"/>
</dbReference>
<dbReference type="PANTHER" id="PTHR11933">
    <property type="entry name" value="TRNA 5-METHYLAMINOMETHYL-2-THIOURIDYLATE -METHYLTRANSFERASE"/>
    <property type="match status" value="1"/>
</dbReference>
<evidence type="ECO:0000256" key="9">
    <source>
        <dbReference type="HAMAP-Rule" id="MF_00144"/>
    </source>
</evidence>
<dbReference type="NCBIfam" id="TIGR00420">
    <property type="entry name" value="trmU"/>
    <property type="match status" value="1"/>
</dbReference>
<dbReference type="Pfam" id="PF20259">
    <property type="entry name" value="tRNA_Me_trans_M"/>
    <property type="match status" value="1"/>
</dbReference>
<dbReference type="GO" id="GO:0005524">
    <property type="term" value="F:ATP binding"/>
    <property type="evidence" value="ECO:0007669"/>
    <property type="project" value="UniProtKB-KW"/>
</dbReference>
<dbReference type="InterPro" id="IPR046885">
    <property type="entry name" value="MnmA-like_C"/>
</dbReference>
<feature type="domain" description="tRNA-specific 2-thiouridylase MnmA-like C-terminal" evidence="10">
    <location>
        <begin position="292"/>
        <end position="365"/>
    </location>
</feature>
<dbReference type="PANTHER" id="PTHR11933:SF5">
    <property type="entry name" value="MITOCHONDRIAL TRNA-SPECIFIC 2-THIOURIDYLASE 1"/>
    <property type="match status" value="1"/>
</dbReference>
<reference evidence="12 13" key="1">
    <citation type="submission" date="2020-08" db="EMBL/GenBank/DDBJ databases">
        <title>Bridging the membrane lipid divide: bacteria of the FCB group superphylum have the potential to synthesize archaeal ether lipids.</title>
        <authorList>
            <person name="Villanueva L."/>
            <person name="Von Meijenfeldt F.A.B."/>
            <person name="Westbye A.B."/>
            <person name="Yadav S."/>
            <person name="Hopmans E.C."/>
            <person name="Dutilh B.E."/>
            <person name="Sinninghe Damste J.S."/>
        </authorList>
    </citation>
    <scope>NUCLEOTIDE SEQUENCE [LARGE SCALE GENOMIC DNA]</scope>
    <source>
        <strain evidence="12">NIOZ-UU30</strain>
    </source>
</reference>
<keyword evidence="4 9" id="KW-0547">Nucleotide-binding</keyword>
<comment type="catalytic activity">
    <reaction evidence="8 9">
        <text>S-sulfanyl-L-cysteinyl-[protein] + uridine(34) in tRNA + AH2 + ATP = 2-thiouridine(34) in tRNA + L-cysteinyl-[protein] + A + AMP + diphosphate + H(+)</text>
        <dbReference type="Rhea" id="RHEA:47032"/>
        <dbReference type="Rhea" id="RHEA-COMP:10131"/>
        <dbReference type="Rhea" id="RHEA-COMP:11726"/>
        <dbReference type="Rhea" id="RHEA-COMP:11727"/>
        <dbReference type="Rhea" id="RHEA-COMP:11728"/>
        <dbReference type="ChEBI" id="CHEBI:13193"/>
        <dbReference type="ChEBI" id="CHEBI:15378"/>
        <dbReference type="ChEBI" id="CHEBI:17499"/>
        <dbReference type="ChEBI" id="CHEBI:29950"/>
        <dbReference type="ChEBI" id="CHEBI:30616"/>
        <dbReference type="ChEBI" id="CHEBI:33019"/>
        <dbReference type="ChEBI" id="CHEBI:61963"/>
        <dbReference type="ChEBI" id="CHEBI:65315"/>
        <dbReference type="ChEBI" id="CHEBI:87170"/>
        <dbReference type="ChEBI" id="CHEBI:456215"/>
        <dbReference type="EC" id="2.8.1.13"/>
    </reaction>
</comment>
<evidence type="ECO:0000313" key="12">
    <source>
        <dbReference type="EMBL" id="MBC8361945.1"/>
    </source>
</evidence>
<name>A0A8J6NSY4_9BACT</name>
<keyword evidence="1 9" id="KW-0820">tRNA-binding</keyword>
<feature type="active site" description="Cysteine persulfide intermediate" evidence="9">
    <location>
        <position position="211"/>
    </location>
</feature>